<sequence>MNKTIIAIDDQPDIRKLIRMTLEFKDFQVIEADSGEAGLALVRQHRPDLILLDVMMPGLDGFAVSNTLAADPELRRIPVVMLTALDRPKDVEAGLHTGARAYLTKPFSPMALIQLVGRLSQEAPPSDAA</sequence>
<feature type="modified residue" description="4-aspartylphosphate" evidence="2">
    <location>
        <position position="53"/>
    </location>
</feature>
<name>A0ABY6AWI6_9BURK</name>
<organism evidence="4 5">
    <name type="scientific">Roseateles amylovorans</name>
    <dbReference type="NCBI Taxonomy" id="2978473"/>
    <lineage>
        <taxon>Bacteria</taxon>
        <taxon>Pseudomonadati</taxon>
        <taxon>Pseudomonadota</taxon>
        <taxon>Betaproteobacteria</taxon>
        <taxon>Burkholderiales</taxon>
        <taxon>Sphaerotilaceae</taxon>
        <taxon>Roseateles</taxon>
    </lineage>
</organism>
<dbReference type="Pfam" id="PF00072">
    <property type="entry name" value="Response_reg"/>
    <property type="match status" value="1"/>
</dbReference>
<protein>
    <submittedName>
        <fullName evidence="4">Response regulator</fullName>
    </submittedName>
</protein>
<dbReference type="InterPro" id="IPR011006">
    <property type="entry name" value="CheY-like_superfamily"/>
</dbReference>
<dbReference type="Proteomes" id="UP001064933">
    <property type="component" value="Chromosome"/>
</dbReference>
<keyword evidence="1 2" id="KW-0597">Phosphoprotein</keyword>
<accession>A0ABY6AWI6</accession>
<dbReference type="PROSITE" id="PS50110">
    <property type="entry name" value="RESPONSE_REGULATORY"/>
    <property type="match status" value="1"/>
</dbReference>
<dbReference type="InterPro" id="IPR050595">
    <property type="entry name" value="Bact_response_regulator"/>
</dbReference>
<evidence type="ECO:0000313" key="4">
    <source>
        <dbReference type="EMBL" id="UXH76764.1"/>
    </source>
</evidence>
<proteinExistence type="predicted"/>
<dbReference type="RefSeq" id="WP_261756501.1">
    <property type="nucleotide sequence ID" value="NZ_CP104562.2"/>
</dbReference>
<dbReference type="InterPro" id="IPR001789">
    <property type="entry name" value="Sig_transdc_resp-reg_receiver"/>
</dbReference>
<dbReference type="EMBL" id="CP104562">
    <property type="protein sequence ID" value="UXH76764.1"/>
    <property type="molecule type" value="Genomic_DNA"/>
</dbReference>
<dbReference type="SMART" id="SM00448">
    <property type="entry name" value="REC"/>
    <property type="match status" value="1"/>
</dbReference>
<evidence type="ECO:0000313" key="5">
    <source>
        <dbReference type="Proteomes" id="UP001064933"/>
    </source>
</evidence>
<dbReference type="PANTHER" id="PTHR44591">
    <property type="entry name" value="STRESS RESPONSE REGULATOR PROTEIN 1"/>
    <property type="match status" value="1"/>
</dbReference>
<reference evidence="4" key="1">
    <citation type="submission" date="2022-10" db="EMBL/GenBank/DDBJ databases">
        <title>Characterization and whole genome sequencing of a new Roseateles species, isolated from fresh water.</title>
        <authorList>
            <person name="Guliayeva D.Y."/>
            <person name="Akhremchuk A.E."/>
            <person name="Sikolenko M.A."/>
            <person name="Valentovich L.N."/>
            <person name="Sidarenka A.V."/>
        </authorList>
    </citation>
    <scope>NUCLEOTIDE SEQUENCE</scope>
    <source>
        <strain evidence="4">BIM B-1768</strain>
    </source>
</reference>
<evidence type="ECO:0000256" key="1">
    <source>
        <dbReference type="ARBA" id="ARBA00022553"/>
    </source>
</evidence>
<dbReference type="PANTHER" id="PTHR44591:SF3">
    <property type="entry name" value="RESPONSE REGULATORY DOMAIN-CONTAINING PROTEIN"/>
    <property type="match status" value="1"/>
</dbReference>
<evidence type="ECO:0000259" key="3">
    <source>
        <dbReference type="PROSITE" id="PS50110"/>
    </source>
</evidence>
<evidence type="ECO:0000256" key="2">
    <source>
        <dbReference type="PROSITE-ProRule" id="PRU00169"/>
    </source>
</evidence>
<feature type="domain" description="Response regulatory" evidence="3">
    <location>
        <begin position="4"/>
        <end position="120"/>
    </location>
</feature>
<dbReference type="SUPFAM" id="SSF52172">
    <property type="entry name" value="CheY-like"/>
    <property type="match status" value="1"/>
</dbReference>
<keyword evidence="5" id="KW-1185">Reference proteome</keyword>
<gene>
    <name evidence="4" type="ORF">N4261_17205</name>
</gene>
<dbReference type="Gene3D" id="3.40.50.2300">
    <property type="match status" value="1"/>
</dbReference>